<dbReference type="AlphaFoldDB" id="A0A7W8HF10"/>
<keyword evidence="1" id="KW-0812">Transmembrane</keyword>
<comment type="caution">
    <text evidence="2">The sequence shown here is derived from an EMBL/GenBank/DDBJ whole genome shotgun (WGS) entry which is preliminary data.</text>
</comment>
<dbReference type="Proteomes" id="UP000532440">
    <property type="component" value="Unassembled WGS sequence"/>
</dbReference>
<keyword evidence="1" id="KW-1133">Transmembrane helix</keyword>
<evidence type="ECO:0008006" key="4">
    <source>
        <dbReference type="Google" id="ProtNLM"/>
    </source>
</evidence>
<evidence type="ECO:0000256" key="1">
    <source>
        <dbReference type="SAM" id="Phobius"/>
    </source>
</evidence>
<evidence type="ECO:0000313" key="3">
    <source>
        <dbReference type="Proteomes" id="UP000532440"/>
    </source>
</evidence>
<protein>
    <recommendedName>
        <fullName evidence="4">Toxin CptA</fullName>
    </recommendedName>
</protein>
<dbReference type="RefSeq" id="WP_183963557.1">
    <property type="nucleotide sequence ID" value="NZ_BAABEW010000015.1"/>
</dbReference>
<organism evidence="2 3">
    <name type="scientific">Quisquiliibacterium transsilvanicum</name>
    <dbReference type="NCBI Taxonomy" id="1549638"/>
    <lineage>
        <taxon>Bacteria</taxon>
        <taxon>Pseudomonadati</taxon>
        <taxon>Pseudomonadota</taxon>
        <taxon>Betaproteobacteria</taxon>
        <taxon>Burkholderiales</taxon>
        <taxon>Burkholderiaceae</taxon>
        <taxon>Quisquiliibacterium</taxon>
    </lineage>
</organism>
<accession>A0A7W8HF10</accession>
<reference evidence="2 3" key="1">
    <citation type="submission" date="2020-08" db="EMBL/GenBank/DDBJ databases">
        <title>Genomic Encyclopedia of Type Strains, Phase IV (KMG-IV): sequencing the most valuable type-strain genomes for metagenomic binning, comparative biology and taxonomic classification.</title>
        <authorList>
            <person name="Goeker M."/>
        </authorList>
    </citation>
    <scope>NUCLEOTIDE SEQUENCE [LARGE SCALE GENOMIC DNA]</scope>
    <source>
        <strain evidence="2 3">DSM 29781</strain>
    </source>
</reference>
<keyword evidence="3" id="KW-1185">Reference proteome</keyword>
<dbReference type="Pfam" id="PF07254">
    <property type="entry name" value="Cpta_toxin"/>
    <property type="match status" value="1"/>
</dbReference>
<feature type="transmembrane region" description="Helical" evidence="1">
    <location>
        <begin position="44"/>
        <end position="60"/>
    </location>
</feature>
<dbReference type="InterPro" id="IPR009883">
    <property type="entry name" value="YgfX"/>
</dbReference>
<keyword evidence="1" id="KW-0472">Membrane</keyword>
<proteinExistence type="predicted"/>
<sequence length="148" mass="15558">MSLAFSLALGASRRVALLVCLSHACAGLGVLAAALRLAAAGESGASALLLAVLVPVILSWRRALARCGAGGCLTVDESGAASWSFRPGPGSPGEPVEPLRWHVFAGVAWLELGAAGGRRLSLLSGVDRASDREWREFRRWLRWLDRGA</sequence>
<evidence type="ECO:0000313" key="2">
    <source>
        <dbReference type="EMBL" id="MBB5270291.1"/>
    </source>
</evidence>
<name>A0A7W8HF10_9BURK</name>
<gene>
    <name evidence="2" type="ORF">HNQ70_000275</name>
</gene>
<dbReference type="EMBL" id="JACHGB010000001">
    <property type="protein sequence ID" value="MBB5270291.1"/>
    <property type="molecule type" value="Genomic_DNA"/>
</dbReference>